<dbReference type="InterPro" id="IPR003141">
    <property type="entry name" value="Pol/His_phosphatase_N"/>
</dbReference>
<dbReference type="AlphaFoldDB" id="A0A2G6E804"/>
<evidence type="ECO:0000259" key="1">
    <source>
        <dbReference type="SMART" id="SM00481"/>
    </source>
</evidence>
<comment type="caution">
    <text evidence="2">The sequence shown here is derived from an EMBL/GenBank/DDBJ whole genome shotgun (WGS) entry which is preliminary data.</text>
</comment>
<evidence type="ECO:0000313" key="2">
    <source>
        <dbReference type="EMBL" id="PID58223.1"/>
    </source>
</evidence>
<dbReference type="Gene3D" id="3.20.20.140">
    <property type="entry name" value="Metal-dependent hydrolases"/>
    <property type="match status" value="1"/>
</dbReference>
<dbReference type="SUPFAM" id="SSF89550">
    <property type="entry name" value="PHP domain-like"/>
    <property type="match status" value="1"/>
</dbReference>
<dbReference type="Proteomes" id="UP000229740">
    <property type="component" value="Unassembled WGS sequence"/>
</dbReference>
<organism evidence="2 3">
    <name type="scientific">candidate division KSB3 bacterium</name>
    <dbReference type="NCBI Taxonomy" id="2044937"/>
    <lineage>
        <taxon>Bacteria</taxon>
        <taxon>candidate division KSB3</taxon>
    </lineage>
</organism>
<dbReference type="InterPro" id="IPR016195">
    <property type="entry name" value="Pol/histidinol_Pase-like"/>
</dbReference>
<dbReference type="InterPro" id="IPR052018">
    <property type="entry name" value="PHP_domain"/>
</dbReference>
<dbReference type="CDD" id="cd07438">
    <property type="entry name" value="PHP_HisPPase_AMP"/>
    <property type="match status" value="1"/>
</dbReference>
<dbReference type="InterPro" id="IPR004013">
    <property type="entry name" value="PHP_dom"/>
</dbReference>
<dbReference type="GO" id="GO:0004534">
    <property type="term" value="F:5'-3' RNA exonuclease activity"/>
    <property type="evidence" value="ECO:0007669"/>
    <property type="project" value="TreeGrafter"/>
</dbReference>
<dbReference type="SMART" id="SM00481">
    <property type="entry name" value="POLIIIAc"/>
    <property type="match status" value="1"/>
</dbReference>
<dbReference type="PANTHER" id="PTHR42924">
    <property type="entry name" value="EXONUCLEASE"/>
    <property type="match status" value="1"/>
</dbReference>
<dbReference type="GO" id="GO:0035312">
    <property type="term" value="F:5'-3' DNA exonuclease activity"/>
    <property type="evidence" value="ECO:0007669"/>
    <property type="project" value="TreeGrafter"/>
</dbReference>
<dbReference type="EMBL" id="PDPS01000023">
    <property type="protein sequence ID" value="PID58223.1"/>
    <property type="molecule type" value="Genomic_DNA"/>
</dbReference>
<protein>
    <recommendedName>
        <fullName evidence="1">Polymerase/histidinol phosphatase N-terminal domain-containing protein</fullName>
    </recommendedName>
</protein>
<dbReference type="Gene3D" id="1.10.150.650">
    <property type="match status" value="1"/>
</dbReference>
<sequence length="282" mass="32040">MRADLHMHSYYSDGRYSPTQLVEYAAQNKLDIIALTDHDTTAGLAEARQCARRFPSVRVIPGVEISTNCEDDELHILGYGIDDNTPRIKELLKHAQENRKVRIHRMLHALRTADILLDFEDVGNGSCSESLGRLHLARLLLRRGYVRTIREAFEKYLSYDTDFMSYASTDFVSSQEAIDTILDAGGLPVLAHPTISQFDRYIVPLVEYGLQGVEIFKRRRPSIEEFYLETVVKDKGLVITGGSDWHGYHPTIALGKFFVDAARIIPFLERVNALQNVVDEKQ</sequence>
<proteinExistence type="predicted"/>
<accession>A0A2G6E804</accession>
<feature type="domain" description="Polymerase/histidinol phosphatase N-terminal" evidence="1">
    <location>
        <begin position="3"/>
        <end position="69"/>
    </location>
</feature>
<gene>
    <name evidence="2" type="ORF">CSB45_03915</name>
</gene>
<reference evidence="2 3" key="1">
    <citation type="submission" date="2017-10" db="EMBL/GenBank/DDBJ databases">
        <title>Novel microbial diversity and functional potential in the marine mammal oral microbiome.</title>
        <authorList>
            <person name="Dudek N.K."/>
            <person name="Sun C.L."/>
            <person name="Burstein D."/>
            <person name="Kantor R.S."/>
            <person name="Aliaga Goltsman D.S."/>
            <person name="Bik E.M."/>
            <person name="Thomas B.C."/>
            <person name="Banfield J.F."/>
            <person name="Relman D.A."/>
        </authorList>
    </citation>
    <scope>NUCLEOTIDE SEQUENCE [LARGE SCALE GENOMIC DNA]</scope>
    <source>
        <strain evidence="2">DOLZORAL124_49_17</strain>
    </source>
</reference>
<name>A0A2G6E804_9BACT</name>
<dbReference type="PANTHER" id="PTHR42924:SF3">
    <property type="entry name" value="POLYMERASE_HISTIDINOL PHOSPHATASE N-TERMINAL DOMAIN-CONTAINING PROTEIN"/>
    <property type="match status" value="1"/>
</dbReference>
<dbReference type="Pfam" id="PF02811">
    <property type="entry name" value="PHP"/>
    <property type="match status" value="1"/>
</dbReference>
<evidence type="ECO:0000313" key="3">
    <source>
        <dbReference type="Proteomes" id="UP000229740"/>
    </source>
</evidence>